<feature type="region of interest" description="Disordered" evidence="1">
    <location>
        <begin position="162"/>
        <end position="241"/>
    </location>
</feature>
<feature type="region of interest" description="Disordered" evidence="1">
    <location>
        <begin position="298"/>
        <end position="330"/>
    </location>
</feature>
<organism evidence="2 3">
    <name type="scientific">Plasmodium inui San Antonio 1</name>
    <dbReference type="NCBI Taxonomy" id="1237626"/>
    <lineage>
        <taxon>Eukaryota</taxon>
        <taxon>Sar</taxon>
        <taxon>Alveolata</taxon>
        <taxon>Apicomplexa</taxon>
        <taxon>Aconoidasida</taxon>
        <taxon>Haemosporida</taxon>
        <taxon>Plasmodiidae</taxon>
        <taxon>Plasmodium</taxon>
        <taxon>Plasmodium (Plasmodium)</taxon>
    </lineage>
</organism>
<dbReference type="EMBL" id="KI965462">
    <property type="protein sequence ID" value="EUD68694.1"/>
    <property type="molecule type" value="Genomic_DNA"/>
</dbReference>
<reference evidence="2 3" key="1">
    <citation type="submission" date="2013-02" db="EMBL/GenBank/DDBJ databases">
        <title>The Genome Sequence of Plasmodium inui San Antonio 1.</title>
        <authorList>
            <consortium name="The Broad Institute Genome Sequencing Platform"/>
            <consortium name="The Broad Institute Genome Sequencing Center for Infectious Disease"/>
            <person name="Neafsey D."/>
            <person name="Cheeseman I."/>
            <person name="Volkman S."/>
            <person name="Adams J."/>
            <person name="Walker B."/>
            <person name="Young S.K."/>
            <person name="Zeng Q."/>
            <person name="Gargeya S."/>
            <person name="Fitzgerald M."/>
            <person name="Haas B."/>
            <person name="Abouelleil A."/>
            <person name="Alvarado L."/>
            <person name="Arachchi H.M."/>
            <person name="Berlin A.M."/>
            <person name="Chapman S.B."/>
            <person name="Dewar J."/>
            <person name="Goldberg J."/>
            <person name="Griggs A."/>
            <person name="Gujja S."/>
            <person name="Hansen M."/>
            <person name="Howarth C."/>
            <person name="Imamovic A."/>
            <person name="Larimer J."/>
            <person name="McCowan C."/>
            <person name="Murphy C."/>
            <person name="Neiman D."/>
            <person name="Pearson M."/>
            <person name="Priest M."/>
            <person name="Roberts A."/>
            <person name="Saif S."/>
            <person name="Shea T."/>
            <person name="Sisk P."/>
            <person name="Sykes S."/>
            <person name="Wortman J."/>
            <person name="Nusbaum C."/>
            <person name="Birren B."/>
        </authorList>
    </citation>
    <scope>NUCLEOTIDE SEQUENCE [LARGE SCALE GENOMIC DNA]</scope>
    <source>
        <strain evidence="2 3">San Antonio 1</strain>
    </source>
</reference>
<evidence type="ECO:0000313" key="2">
    <source>
        <dbReference type="EMBL" id="EUD68694.1"/>
    </source>
</evidence>
<gene>
    <name evidence="2" type="ORF">C922_01094</name>
</gene>
<feature type="compositionally biased region" description="Basic residues" evidence="1">
    <location>
        <begin position="410"/>
        <end position="419"/>
    </location>
</feature>
<dbReference type="GeneID" id="20036368"/>
<sequence>MRNFENSQSLNDFFIRNLKNLEKRNIVSHSHRLFSDMALDVLNDINKIQVNRNSSTCNVQNFDAMQKERITELNRSFNEIASDTLLSYYNKPNLLSKDLYFLNTSFDALGMKPIRDVSTFADSVYHVDPVDHTDDAEKTASDILELAKNGLPTHHCEEQVKNRAAEDGEGKSNVEDVGDKGIQTGRKEDTTNREDAPPHDKHDRSTSIGLEHKRPRDNSSVNETDPTICEDNNPPVLNDVGSVDENKGDVCLKFEDNKPIFDGNKLVTNEIATLNNFEAVTKLNSPLNSQLCILLQEQNSPNSHNTQISPDTPGRSKKKNKRKKRTNTSESLRKYDIMCSSFNLSITNYKKKRDRAKHLKDISKGKSGSSHKHCNFSSYSSNHVMNKTDRRVNGGRNSKRINKKNDNFKGKKKTTKEKK</sequence>
<feature type="compositionally biased region" description="Basic and acidic residues" evidence="1">
    <location>
        <begin position="162"/>
        <end position="217"/>
    </location>
</feature>
<feature type="compositionally biased region" description="Polar residues" evidence="1">
    <location>
        <begin position="375"/>
        <end position="385"/>
    </location>
</feature>
<dbReference type="OrthoDB" id="10397323at2759"/>
<dbReference type="Proteomes" id="UP000030640">
    <property type="component" value="Unassembled WGS sequence"/>
</dbReference>
<dbReference type="VEuPathDB" id="PlasmoDB:C922_01094"/>
<feature type="compositionally biased region" description="Basic residues" evidence="1">
    <location>
        <begin position="315"/>
        <end position="326"/>
    </location>
</feature>
<accession>W7AI60</accession>
<dbReference type="AlphaFoldDB" id="W7AI60"/>
<protein>
    <submittedName>
        <fullName evidence="2">Uncharacterized protein</fullName>
    </submittedName>
</protein>
<proteinExistence type="predicted"/>
<dbReference type="RefSeq" id="XP_008814924.1">
    <property type="nucleotide sequence ID" value="XM_008816702.1"/>
</dbReference>
<evidence type="ECO:0000313" key="3">
    <source>
        <dbReference type="Proteomes" id="UP000030640"/>
    </source>
</evidence>
<name>W7AI60_9APIC</name>
<keyword evidence="3" id="KW-1185">Reference proteome</keyword>
<feature type="compositionally biased region" description="Polar residues" evidence="1">
    <location>
        <begin position="298"/>
        <end position="310"/>
    </location>
</feature>
<evidence type="ECO:0000256" key="1">
    <source>
        <dbReference type="SAM" id="MobiDB-lite"/>
    </source>
</evidence>
<feature type="region of interest" description="Disordered" evidence="1">
    <location>
        <begin position="351"/>
        <end position="419"/>
    </location>
</feature>